<dbReference type="Proteomes" id="UP000500741">
    <property type="component" value="Chromosome"/>
</dbReference>
<organism evidence="2 3">
    <name type="scientific">Weissella coleopterorum</name>
    <dbReference type="NCBI Taxonomy" id="2714949"/>
    <lineage>
        <taxon>Bacteria</taxon>
        <taxon>Bacillati</taxon>
        <taxon>Bacillota</taxon>
        <taxon>Bacilli</taxon>
        <taxon>Lactobacillales</taxon>
        <taxon>Lactobacillaceae</taxon>
        <taxon>Weissella</taxon>
    </lineage>
</organism>
<accession>A0A6G8AXS9</accession>
<dbReference type="RefSeq" id="WP_166008918.1">
    <property type="nucleotide sequence ID" value="NZ_CP049888.1"/>
</dbReference>
<gene>
    <name evidence="2" type="ORF">G7084_00135</name>
</gene>
<proteinExistence type="predicted"/>
<dbReference type="EMBL" id="CP049888">
    <property type="protein sequence ID" value="QIL49868.1"/>
    <property type="molecule type" value="Genomic_DNA"/>
</dbReference>
<feature type="region of interest" description="Disordered" evidence="1">
    <location>
        <begin position="1"/>
        <end position="25"/>
    </location>
</feature>
<reference evidence="2 3" key="1">
    <citation type="submission" date="2020-03" db="EMBL/GenBank/DDBJ databases">
        <title>Weissella sp. nov., isolated from Cybister lewisianus.</title>
        <authorList>
            <person name="Hyun D.-W."/>
            <person name="Bae J.-W."/>
        </authorList>
    </citation>
    <scope>NUCLEOTIDE SEQUENCE [LARGE SCALE GENOMIC DNA]</scope>
    <source>
        <strain evidence="2 3">HDW19</strain>
    </source>
</reference>
<evidence type="ECO:0000256" key="1">
    <source>
        <dbReference type="SAM" id="MobiDB-lite"/>
    </source>
</evidence>
<sequence>MARPKKYVEPSTTAQNEANKAWQEKNKEHNKYLNYRTRARTFIRTMATNDDIDELLELIDERKETLKTGE</sequence>
<name>A0A6G8AXS9_9LACO</name>
<evidence type="ECO:0000313" key="2">
    <source>
        <dbReference type="EMBL" id="QIL49868.1"/>
    </source>
</evidence>
<protein>
    <submittedName>
        <fullName evidence="2">Uncharacterized protein</fullName>
    </submittedName>
</protein>
<keyword evidence="3" id="KW-1185">Reference proteome</keyword>
<dbReference type="AlphaFoldDB" id="A0A6G8AXS9"/>
<dbReference type="KEGG" id="wco:G7084_00135"/>
<evidence type="ECO:0000313" key="3">
    <source>
        <dbReference type="Proteomes" id="UP000500741"/>
    </source>
</evidence>